<gene>
    <name evidence="1" type="ORF">MAGMO_1834</name>
</gene>
<reference evidence="1" key="1">
    <citation type="submission" date="2015-04" db="EMBL/GenBank/DDBJ databases">
        <authorList>
            <person name="Syromyatnikov M.Y."/>
            <person name="Popov V.N."/>
        </authorList>
    </citation>
    <scope>NUCLEOTIDE SEQUENCE</scope>
    <source>
        <strain evidence="1">MO-1</strain>
    </source>
</reference>
<name>A0A1S7LGD0_MAGMO</name>
<organism evidence="1">
    <name type="scientific">Magnetococcus massalia (strain MO-1)</name>
    <dbReference type="NCBI Taxonomy" id="451514"/>
    <lineage>
        <taxon>Bacteria</taxon>
        <taxon>Pseudomonadati</taxon>
        <taxon>Pseudomonadota</taxon>
        <taxon>Magnetococcia</taxon>
        <taxon>Magnetococcales</taxon>
        <taxon>Magnetococcaceae</taxon>
        <taxon>Magnetococcus</taxon>
    </lineage>
</organism>
<protein>
    <submittedName>
        <fullName evidence="1">Uncharacterized protein</fullName>
    </submittedName>
</protein>
<dbReference type="EMBL" id="LO017727">
    <property type="protein sequence ID" value="CRH06010.1"/>
    <property type="molecule type" value="Genomic_DNA"/>
</dbReference>
<dbReference type="AlphaFoldDB" id="A0A1S7LGD0"/>
<sequence length="74" mass="8002">MSHLHDLQQLLSQKSVRQGRVIAIHEGIVRIATPSGVVELPMPSGSPLQVGEQITLQSGQVIKQCSDRAPIHTV</sequence>
<evidence type="ECO:0000313" key="1">
    <source>
        <dbReference type="EMBL" id="CRH06010.1"/>
    </source>
</evidence>
<accession>A0A1S7LGD0</accession>
<proteinExistence type="predicted"/>